<keyword evidence="1" id="KW-1185">Reference proteome</keyword>
<evidence type="ECO:0000313" key="2">
    <source>
        <dbReference type="RefSeq" id="XP_065671454.1"/>
    </source>
</evidence>
<dbReference type="RefSeq" id="XP_065671454.1">
    <property type="nucleotide sequence ID" value="XM_065815382.1"/>
</dbReference>
<accession>A0ABM4DAQ5</accession>
<dbReference type="SUPFAM" id="SSF48613">
    <property type="entry name" value="Heme oxygenase-like"/>
    <property type="match status" value="1"/>
</dbReference>
<organism evidence="1 2">
    <name type="scientific">Hydra vulgaris</name>
    <name type="common">Hydra</name>
    <name type="synonym">Hydra attenuata</name>
    <dbReference type="NCBI Taxonomy" id="6087"/>
    <lineage>
        <taxon>Eukaryota</taxon>
        <taxon>Metazoa</taxon>
        <taxon>Cnidaria</taxon>
        <taxon>Hydrozoa</taxon>
        <taxon>Hydroidolina</taxon>
        <taxon>Anthoathecata</taxon>
        <taxon>Aplanulata</taxon>
        <taxon>Hydridae</taxon>
        <taxon>Hydra</taxon>
    </lineage>
</organism>
<dbReference type="InterPro" id="IPR016084">
    <property type="entry name" value="Haem_Oase-like_multi-hlx"/>
</dbReference>
<name>A0ABM4DAQ5_HYDVU</name>
<proteinExistence type="predicted"/>
<protein>
    <submittedName>
        <fullName evidence="2">Uncharacterized protein LOC136089409</fullName>
    </submittedName>
</protein>
<reference evidence="2" key="1">
    <citation type="submission" date="2025-08" db="UniProtKB">
        <authorList>
            <consortium name="RefSeq"/>
        </authorList>
    </citation>
    <scope>IDENTIFICATION</scope>
</reference>
<dbReference type="GeneID" id="136089409"/>
<evidence type="ECO:0000313" key="1">
    <source>
        <dbReference type="Proteomes" id="UP001652625"/>
    </source>
</evidence>
<gene>
    <name evidence="2" type="primary">LOC136089409</name>
</gene>
<dbReference type="Proteomes" id="UP001652625">
    <property type="component" value="Chromosome 13"/>
</dbReference>
<sequence>MIFSDKPLLHYCQVFGRLFLFVIGVAHTQVFNDFNSLNFSKMLYWTQIFIDNNPGLQFLKPDWNVNDFHYYVLQDGLYLQNYPLVYARIPTLCSSQSKTNALYNQLSKTTFNLSDYEKHFEFKYSSNDMIFSEVLNKYFEHYAKQHTCIELISAMVPCICLYPTIIATLYQNINQFHPLVRKWMQLNKSPGNACKIAQNVLIDYGISNAPPLASFNKSIQFEYSLFAVKSQNRLNSASTAENIFLSYQFWLFFIFNFFCLF</sequence>
<dbReference type="Gene3D" id="1.20.910.10">
    <property type="entry name" value="Heme oxygenase-like"/>
    <property type="match status" value="1"/>
</dbReference>